<organism evidence="2">
    <name type="scientific">Ajellomyces dermatitidis (strain ATCC 18188 / CBS 674.68)</name>
    <name type="common">Blastomyces dermatitidis</name>
    <dbReference type="NCBI Taxonomy" id="653446"/>
    <lineage>
        <taxon>Eukaryota</taxon>
        <taxon>Fungi</taxon>
        <taxon>Dikarya</taxon>
        <taxon>Ascomycota</taxon>
        <taxon>Pezizomycotina</taxon>
        <taxon>Eurotiomycetes</taxon>
        <taxon>Eurotiomycetidae</taxon>
        <taxon>Onygenales</taxon>
        <taxon>Ajellomycetaceae</taxon>
        <taxon>Blastomyces</taxon>
    </lineage>
</organism>
<accession>A0A0J9EQX1</accession>
<dbReference type="EMBL" id="GG749475">
    <property type="protein sequence ID" value="KMW68436.1"/>
    <property type="molecule type" value="Genomic_DNA"/>
</dbReference>
<evidence type="ECO:0000313" key="2">
    <source>
        <dbReference type="EMBL" id="KMW68436.1"/>
    </source>
</evidence>
<dbReference type="AlphaFoldDB" id="A0A0J9EQX1"/>
<gene>
    <name evidence="2" type="ORF">BDDG_12824</name>
</gene>
<protein>
    <submittedName>
        <fullName evidence="2">Uncharacterized protein</fullName>
    </submittedName>
</protein>
<sequence>MPLNLRDRGGEVTQAVIRPKLDDKRSNFHRVLDTDVISSQSRDVVDDAAGLSPKGGRVGSSSSRQTRPGINRKRKKTDGTD</sequence>
<proteinExistence type="predicted"/>
<reference evidence="2" key="1">
    <citation type="submission" date="2010-03" db="EMBL/GenBank/DDBJ databases">
        <title>Annotation of Blastomyces dermatitidis strain ATCC 18188.</title>
        <authorList>
            <consortium name="The Broad Institute Genome Sequencing Platform"/>
            <consortium name="Broad Institute Genome Sequencing Center for Infectious Disease."/>
            <person name="Cuomo C."/>
            <person name="Klein B."/>
            <person name="Sullivan T."/>
            <person name="Heitman J."/>
            <person name="Young S."/>
            <person name="Zeng Q."/>
            <person name="Gargeya S."/>
            <person name="Alvarado L."/>
            <person name="Berlin A.M."/>
            <person name="Chapman S.B."/>
            <person name="Chen Z."/>
            <person name="Freedman E."/>
            <person name="Gellesch M."/>
            <person name="Goldberg J."/>
            <person name="Griggs A."/>
            <person name="Gujja S."/>
            <person name="Heilman E."/>
            <person name="Heiman D."/>
            <person name="Howarth C."/>
            <person name="Mehta T."/>
            <person name="Neiman D."/>
            <person name="Pearson M."/>
            <person name="Roberts A."/>
            <person name="Saif S."/>
            <person name="Shea T."/>
            <person name="Shenoy N."/>
            <person name="Sisk P."/>
            <person name="Stolte C."/>
            <person name="Sykes S."/>
            <person name="White J."/>
            <person name="Yandava C."/>
            <person name="Haas B."/>
            <person name="Nusbaum C."/>
            <person name="Birren B."/>
        </authorList>
    </citation>
    <scope>NUCLEOTIDE SEQUENCE</scope>
    <source>
        <strain evidence="2">ATCC 18188</strain>
    </source>
</reference>
<dbReference type="Proteomes" id="UP000007802">
    <property type="component" value="Unassembled WGS sequence"/>
</dbReference>
<feature type="compositionally biased region" description="Polar residues" evidence="1">
    <location>
        <begin position="59"/>
        <end position="68"/>
    </location>
</feature>
<feature type="compositionally biased region" description="Basic residues" evidence="1">
    <location>
        <begin position="70"/>
        <end position="81"/>
    </location>
</feature>
<name>A0A0J9EQX1_AJEDA</name>
<evidence type="ECO:0000256" key="1">
    <source>
        <dbReference type="SAM" id="MobiDB-lite"/>
    </source>
</evidence>
<feature type="region of interest" description="Disordered" evidence="1">
    <location>
        <begin position="41"/>
        <end position="81"/>
    </location>
</feature>